<dbReference type="Gene3D" id="3.30.980.10">
    <property type="entry name" value="Threonyl-trna Synthetase, Chain A, domain 2"/>
    <property type="match status" value="1"/>
</dbReference>
<dbReference type="Gene3D" id="2.40.30.130">
    <property type="match status" value="1"/>
</dbReference>
<dbReference type="EC" id="6.1.1.7" evidence="3"/>
<keyword evidence="3" id="KW-0436">Ligase</keyword>
<dbReference type="SUPFAM" id="SSF55186">
    <property type="entry name" value="ThrRS/AlaRS common domain"/>
    <property type="match status" value="1"/>
</dbReference>
<dbReference type="GO" id="GO:0000166">
    <property type="term" value="F:nucleotide binding"/>
    <property type="evidence" value="ECO:0007669"/>
    <property type="project" value="InterPro"/>
</dbReference>
<dbReference type="AlphaFoldDB" id="A0A447TJC4"/>
<dbReference type="Proteomes" id="UP000275777">
    <property type="component" value="Chromosome"/>
</dbReference>
<accession>A0A447TJC4</accession>
<evidence type="ECO:0000256" key="2">
    <source>
        <dbReference type="ARBA" id="ARBA00022833"/>
    </source>
</evidence>
<keyword evidence="1" id="KW-0479">Metal-binding</keyword>
<keyword evidence="2" id="KW-0862">Zinc</keyword>
<dbReference type="GO" id="GO:0004813">
    <property type="term" value="F:alanine-tRNA ligase activity"/>
    <property type="evidence" value="ECO:0007669"/>
    <property type="project" value="UniProtKB-EC"/>
</dbReference>
<proteinExistence type="predicted"/>
<dbReference type="SUPFAM" id="SSF50447">
    <property type="entry name" value="Translation proteins"/>
    <property type="match status" value="1"/>
</dbReference>
<reference evidence="3 4" key="1">
    <citation type="submission" date="2018-12" db="EMBL/GenBank/DDBJ databases">
        <authorList>
            <consortium name="Pathogen Informatics"/>
        </authorList>
    </citation>
    <scope>NUCLEOTIDE SEQUENCE [LARGE SCALE GENOMIC DNA]</scope>
    <source>
        <strain evidence="3 4">NCTC9695</strain>
    </source>
</reference>
<name>A0A447TJC4_CHRVL</name>
<evidence type="ECO:0000313" key="3">
    <source>
        <dbReference type="EMBL" id="VEB44978.1"/>
    </source>
</evidence>
<dbReference type="InterPro" id="IPR018163">
    <property type="entry name" value="Thr/Ala-tRNA-synth_IIc_edit"/>
</dbReference>
<evidence type="ECO:0000313" key="4">
    <source>
        <dbReference type="Proteomes" id="UP000275777"/>
    </source>
</evidence>
<dbReference type="InterPro" id="IPR051335">
    <property type="entry name" value="Alanyl-tRNA_Editing_Enzymes"/>
</dbReference>
<sequence>MSEQFYANAYQTRLATRVLRHDDAGLILEDTLCYPLGGGQPGDSAALTLADGSALRIADTRRDRETRAILHQTAGDARLAPGTEVTLELDWDRRYRHMRIHTCLHLLGVVVKAGVTGGNMTAESGRLDFALPEGMELDKENIEAELNRLVDADLPSR</sequence>
<organism evidence="3 4">
    <name type="scientific">Chromobacterium violaceum</name>
    <dbReference type="NCBI Taxonomy" id="536"/>
    <lineage>
        <taxon>Bacteria</taxon>
        <taxon>Pseudomonadati</taxon>
        <taxon>Pseudomonadota</taxon>
        <taxon>Betaproteobacteria</taxon>
        <taxon>Neisseriales</taxon>
        <taxon>Chromobacteriaceae</taxon>
        <taxon>Chromobacterium</taxon>
    </lineage>
</organism>
<dbReference type="PANTHER" id="PTHR43462">
    <property type="entry name" value="ALANYL-TRNA EDITING PROTEIN"/>
    <property type="match status" value="1"/>
</dbReference>
<evidence type="ECO:0000256" key="1">
    <source>
        <dbReference type="ARBA" id="ARBA00022723"/>
    </source>
</evidence>
<gene>
    <name evidence="3" type="primary">alaS_3</name>
    <name evidence="3" type="ORF">NCTC9695_05482</name>
</gene>
<dbReference type="InterPro" id="IPR009000">
    <property type="entry name" value="Transl_B-barrel_sf"/>
</dbReference>
<protein>
    <submittedName>
        <fullName evidence="3">Alanine--tRNA ligase</fullName>
        <ecNumber evidence="3">6.1.1.7</ecNumber>
    </submittedName>
</protein>
<dbReference type="PANTHER" id="PTHR43462:SF1">
    <property type="entry name" value="ALANYL-TRNA EDITING PROTEIN AARSD1"/>
    <property type="match status" value="1"/>
</dbReference>
<dbReference type="EMBL" id="LR134182">
    <property type="protein sequence ID" value="VEB44978.1"/>
    <property type="molecule type" value="Genomic_DNA"/>
</dbReference>
<dbReference type="GO" id="GO:0046872">
    <property type="term" value="F:metal ion binding"/>
    <property type="evidence" value="ECO:0007669"/>
    <property type="project" value="UniProtKB-KW"/>
</dbReference>
<dbReference type="GO" id="GO:0002161">
    <property type="term" value="F:aminoacyl-tRNA deacylase activity"/>
    <property type="evidence" value="ECO:0007669"/>
    <property type="project" value="UniProtKB-ARBA"/>
</dbReference>